<sequence length="419" mass="46539">MTQEELPKKEDYFAQLNTVEKLVFNRLVGERKVDDAYAEVHQEMEQLTITAGFTIDNIGDLMAGFRSDRQAEKDQEVERIMAECKGDPVPVQPVIPQLIGWVFKFPKNEGTRLVRNIRVERMDMFLSATSTTFPETPLKHTNGDMVTLRPKIFYQRSTVNTDEFALPYGVAFPHTEPGMFDAPDLTMADLEGYFRWSDLAMLQRGHLADFADFIFADGASVYNDLFFSGARLDYQTMHNPSMRLEQVNLKDSATSILVGQPESRTPFTLKAEPFIAATRNKKDGSSAGEKEVVQGSVAFVAGGAATANAVEEESESPPISAHLYPCPTIWEYSNEVATIAARQTGSNEPALMKTFRSSFYQRFNGANPEPILVESVTLTNRPRTLPVNSPANNDSSNNANKGCLGIALTIILLIICLLV</sequence>
<dbReference type="AlphaFoldDB" id="A0A1H9LUM4"/>
<accession>A0A1H9LUM4</accession>
<gene>
    <name evidence="1" type="ORF">SAMN05444359_12562</name>
</gene>
<dbReference type="STRING" id="478744.SAMN05444359_12562"/>
<evidence type="ECO:0000313" key="1">
    <source>
        <dbReference type="EMBL" id="SER14563.1"/>
    </source>
</evidence>
<dbReference type="Proteomes" id="UP000199021">
    <property type="component" value="Unassembled WGS sequence"/>
</dbReference>
<evidence type="ECO:0000313" key="2">
    <source>
        <dbReference type="Proteomes" id="UP000199021"/>
    </source>
</evidence>
<dbReference type="OrthoDB" id="9897332at2"/>
<protein>
    <submittedName>
        <fullName evidence="1">Uncharacterized protein</fullName>
    </submittedName>
</protein>
<organism evidence="1 2">
    <name type="scientific">Neolewinella agarilytica</name>
    <dbReference type="NCBI Taxonomy" id="478744"/>
    <lineage>
        <taxon>Bacteria</taxon>
        <taxon>Pseudomonadati</taxon>
        <taxon>Bacteroidota</taxon>
        <taxon>Saprospiria</taxon>
        <taxon>Saprospirales</taxon>
        <taxon>Lewinellaceae</taxon>
        <taxon>Neolewinella</taxon>
    </lineage>
</organism>
<proteinExistence type="predicted"/>
<reference evidence="2" key="1">
    <citation type="submission" date="2016-10" db="EMBL/GenBank/DDBJ databases">
        <authorList>
            <person name="Varghese N."/>
            <person name="Submissions S."/>
        </authorList>
    </citation>
    <scope>NUCLEOTIDE SEQUENCE [LARGE SCALE GENOMIC DNA]</scope>
    <source>
        <strain evidence="2">DSM 24740</strain>
    </source>
</reference>
<name>A0A1H9LUM4_9BACT</name>
<dbReference type="RefSeq" id="WP_090171840.1">
    <property type="nucleotide sequence ID" value="NZ_FOFB01000025.1"/>
</dbReference>
<keyword evidence="2" id="KW-1185">Reference proteome</keyword>
<dbReference type="EMBL" id="FOFB01000025">
    <property type="protein sequence ID" value="SER14563.1"/>
    <property type="molecule type" value="Genomic_DNA"/>
</dbReference>
<dbReference type="InParanoid" id="A0A1H9LUM4"/>